<dbReference type="KEGG" id="gsl:Gasu_14360"/>
<dbReference type="Proteomes" id="UP000030680">
    <property type="component" value="Unassembled WGS sequence"/>
</dbReference>
<dbReference type="EC" id="3.5.2.5" evidence="6"/>
<comment type="similarity">
    <text evidence="3">Belongs to the metallo-dependent hydrolases superfamily. Hydantoinase/dihydropyrimidinase family.</text>
</comment>
<evidence type="ECO:0000256" key="9">
    <source>
        <dbReference type="ARBA" id="ARBA00022833"/>
    </source>
</evidence>
<dbReference type="RefSeq" id="XP_005707707.1">
    <property type="nucleotide sequence ID" value="XM_005707650.1"/>
</dbReference>
<keyword evidence="10" id="KW-1133">Transmembrane helix</keyword>
<dbReference type="AlphaFoldDB" id="M2XLW8"/>
<feature type="domain" description="Amidohydrolase-related" evidence="11">
    <location>
        <begin position="123"/>
        <end position="505"/>
    </location>
</feature>
<dbReference type="OMA" id="SRLHVCH"/>
<dbReference type="InterPro" id="IPR011059">
    <property type="entry name" value="Metal-dep_hydrolase_composite"/>
</dbReference>
<dbReference type="Gramene" id="EME31187">
    <property type="protein sequence ID" value="EME31187"/>
    <property type="gene ID" value="Gasu_14360"/>
</dbReference>
<evidence type="ECO:0000256" key="5">
    <source>
        <dbReference type="ARBA" id="ARBA00011881"/>
    </source>
</evidence>
<dbReference type="InterPro" id="IPR032466">
    <property type="entry name" value="Metal_Hydrolase"/>
</dbReference>
<name>M2XLW8_GALSU</name>
<evidence type="ECO:0000313" key="12">
    <source>
        <dbReference type="EMBL" id="EME31187.1"/>
    </source>
</evidence>
<reference evidence="13" key="1">
    <citation type="journal article" date="2013" name="Science">
        <title>Gene transfer from bacteria and archaea facilitated evolution of an extremophilic eukaryote.</title>
        <authorList>
            <person name="Schonknecht G."/>
            <person name="Chen W.H."/>
            <person name="Ternes C.M."/>
            <person name="Barbier G.G."/>
            <person name="Shrestha R.P."/>
            <person name="Stanke M."/>
            <person name="Brautigam A."/>
            <person name="Baker B.J."/>
            <person name="Banfield J.F."/>
            <person name="Garavito R.M."/>
            <person name="Carr K."/>
            <person name="Wilkerson C."/>
            <person name="Rensing S.A."/>
            <person name="Gagneul D."/>
            <person name="Dickenson N.E."/>
            <person name="Oesterhelt C."/>
            <person name="Lercher M.J."/>
            <person name="Weber A.P."/>
        </authorList>
    </citation>
    <scope>NUCLEOTIDE SEQUENCE [LARGE SCALE GENOMIC DNA]</scope>
    <source>
        <strain evidence="13">074W</strain>
    </source>
</reference>
<comment type="pathway">
    <text evidence="2">Nitrogen metabolism; (S)-allantoin degradation; allantoate from (S)-allantoin: step 1/1.</text>
</comment>
<feature type="transmembrane region" description="Helical" evidence="10">
    <location>
        <begin position="27"/>
        <end position="46"/>
    </location>
</feature>
<evidence type="ECO:0000256" key="2">
    <source>
        <dbReference type="ARBA" id="ARBA00004968"/>
    </source>
</evidence>
<dbReference type="OrthoDB" id="1924787at2759"/>
<evidence type="ECO:0000256" key="7">
    <source>
        <dbReference type="ARBA" id="ARBA00022723"/>
    </source>
</evidence>
<evidence type="ECO:0000256" key="3">
    <source>
        <dbReference type="ARBA" id="ARBA00008829"/>
    </source>
</evidence>
<gene>
    <name evidence="12" type="ORF">Gasu_14360</name>
</gene>
<dbReference type="SUPFAM" id="SSF51556">
    <property type="entry name" value="Metallo-dependent hydrolases"/>
    <property type="match status" value="1"/>
</dbReference>
<keyword evidence="8 12" id="KW-0378">Hydrolase</keyword>
<dbReference type="GO" id="GO:0050897">
    <property type="term" value="F:cobalt ion binding"/>
    <property type="evidence" value="ECO:0007669"/>
    <property type="project" value="InterPro"/>
</dbReference>
<keyword evidence="9" id="KW-0862">Zinc</keyword>
<dbReference type="GO" id="GO:0000256">
    <property type="term" value="P:allantoin catabolic process"/>
    <property type="evidence" value="ECO:0007669"/>
    <property type="project" value="UniProtKB-UniPathway"/>
</dbReference>
<evidence type="ECO:0000313" key="13">
    <source>
        <dbReference type="Proteomes" id="UP000030680"/>
    </source>
</evidence>
<evidence type="ECO:0000256" key="8">
    <source>
        <dbReference type="ARBA" id="ARBA00022801"/>
    </source>
</evidence>
<dbReference type="GO" id="GO:0008270">
    <property type="term" value="F:zinc ion binding"/>
    <property type="evidence" value="ECO:0007669"/>
    <property type="project" value="InterPro"/>
</dbReference>
<dbReference type="FunFam" id="3.20.20.140:FF:000174">
    <property type="entry name" value="Dihydropyrimidinase-related protein 2"/>
    <property type="match status" value="1"/>
</dbReference>
<comment type="similarity">
    <text evidence="4">Belongs to the metallo-dependent hydrolases superfamily. Allantoinase family.</text>
</comment>
<proteinExistence type="inferred from homology"/>
<keyword evidence="10" id="KW-0472">Membrane</keyword>
<evidence type="ECO:0000256" key="4">
    <source>
        <dbReference type="ARBA" id="ARBA00010368"/>
    </source>
</evidence>
<evidence type="ECO:0000256" key="10">
    <source>
        <dbReference type="SAM" id="Phobius"/>
    </source>
</evidence>
<dbReference type="Gene3D" id="3.20.20.140">
    <property type="entry name" value="Metal-dependent hydrolases"/>
    <property type="match status" value="1"/>
</dbReference>
<dbReference type="Pfam" id="PF01979">
    <property type="entry name" value="Amidohydro_1"/>
    <property type="match status" value="1"/>
</dbReference>
<dbReference type="STRING" id="130081.M2XLW8"/>
<dbReference type="SUPFAM" id="SSF51338">
    <property type="entry name" value="Composite domain of metallo-dependent hydrolases"/>
    <property type="match status" value="1"/>
</dbReference>
<accession>M2XLW8</accession>
<dbReference type="GO" id="GO:0004038">
    <property type="term" value="F:allantoinase activity"/>
    <property type="evidence" value="ECO:0007669"/>
    <property type="project" value="UniProtKB-EC"/>
</dbReference>
<dbReference type="GO" id="GO:0005737">
    <property type="term" value="C:cytoplasm"/>
    <property type="evidence" value="ECO:0007669"/>
    <property type="project" value="TreeGrafter"/>
</dbReference>
<dbReference type="eggNOG" id="KOG2584">
    <property type="taxonomic scope" value="Eukaryota"/>
</dbReference>
<comment type="subunit">
    <text evidence="5">Homotetramer.</text>
</comment>
<dbReference type="GO" id="GO:0006145">
    <property type="term" value="P:purine nucleobase catabolic process"/>
    <property type="evidence" value="ECO:0007669"/>
    <property type="project" value="TreeGrafter"/>
</dbReference>
<dbReference type="InterPro" id="IPR006680">
    <property type="entry name" value="Amidohydro-rel"/>
</dbReference>
<dbReference type="NCBIfam" id="TIGR03178">
    <property type="entry name" value="allantoinase"/>
    <property type="match status" value="1"/>
</dbReference>
<protein>
    <recommendedName>
        <fullName evidence="6">allantoinase</fullName>
        <ecNumber evidence="6">3.5.2.5</ecNumber>
    </recommendedName>
</protein>
<comment type="cofactor">
    <cofactor evidence="1">
        <name>Zn(2+)</name>
        <dbReference type="ChEBI" id="CHEBI:29105"/>
    </cofactor>
</comment>
<dbReference type="PANTHER" id="PTHR43668">
    <property type="entry name" value="ALLANTOINASE"/>
    <property type="match status" value="1"/>
</dbReference>
<dbReference type="InterPro" id="IPR050138">
    <property type="entry name" value="DHOase/Allantoinase_Hydrolase"/>
</dbReference>
<dbReference type="GeneID" id="17089856"/>
<dbReference type="InterPro" id="IPR017593">
    <property type="entry name" value="Allantoinase"/>
</dbReference>
<dbReference type="UniPathway" id="UPA00395">
    <property type="reaction ID" value="UER00653"/>
</dbReference>
<sequence>MSQRETATNQQPFLGVPSSQSAGGIPYLKSFLVVVVAILITSIISWQHAKIVQKGTQSHVSFPCGSFSVVSFPFVLRSTRVVTENGTFPASIFVDRNGLISRVVPGLVEDSSWGCLHDVGDLVIMPGLIDPHVHVNEPGTKSEGFNTATLAAAAGGTTLIFDMPLNSHPACTTYESILEKRRIANSRQLWVDVGLIGGMISGNLETLSDQIFRAGVVALKSFTIDSQAYDFPPVSIQEAEQVMRALRNLSIDGEIRYMIHAELASSKFSPNNYEGPSMSYMAFMRSRPDSFEVNAVQALIELSRKTHCPVYIVHISSADAAELVKQAKEEGIQIFAETCTQYLAFAADDIPDGHPEFKCVPPIRPNGNRKRLLRYLLQDNLFDLIASDHAPATPEEKCLEQGNVRMAYAGISGLQYRLPAVWTALRSYGVTFEQLSYWLSLSAARIFHVDDRKGRIASGMEADFVIWDPESLVNITENWCFHRHKKSAFLGKQYYGEVKETFLRGSRIFKSDAERGKLGTVLQYPRGIIIRNRLVEE</sequence>
<keyword evidence="7" id="KW-0479">Metal-binding</keyword>
<dbReference type="PANTHER" id="PTHR43668:SF2">
    <property type="entry name" value="ALLANTOINASE"/>
    <property type="match status" value="1"/>
</dbReference>
<evidence type="ECO:0000256" key="6">
    <source>
        <dbReference type="ARBA" id="ARBA00012863"/>
    </source>
</evidence>
<keyword evidence="10" id="KW-0812">Transmembrane</keyword>
<keyword evidence="13" id="KW-1185">Reference proteome</keyword>
<evidence type="ECO:0000259" key="11">
    <source>
        <dbReference type="Pfam" id="PF01979"/>
    </source>
</evidence>
<organism evidence="12 13">
    <name type="scientific">Galdieria sulphuraria</name>
    <name type="common">Red alga</name>
    <dbReference type="NCBI Taxonomy" id="130081"/>
    <lineage>
        <taxon>Eukaryota</taxon>
        <taxon>Rhodophyta</taxon>
        <taxon>Bangiophyceae</taxon>
        <taxon>Galdieriales</taxon>
        <taxon>Galdieriaceae</taxon>
        <taxon>Galdieria</taxon>
    </lineage>
</organism>
<dbReference type="PROSITE" id="PS00482">
    <property type="entry name" value="DIHYDROOROTASE_1"/>
    <property type="match status" value="1"/>
</dbReference>
<dbReference type="EMBL" id="KB454493">
    <property type="protein sequence ID" value="EME31187.1"/>
    <property type="molecule type" value="Genomic_DNA"/>
</dbReference>
<evidence type="ECO:0000256" key="1">
    <source>
        <dbReference type="ARBA" id="ARBA00001947"/>
    </source>
</evidence>
<dbReference type="InterPro" id="IPR002195">
    <property type="entry name" value="Dihydroorotase_CS"/>
</dbReference>